<gene>
    <name evidence="1" type="ORF">RHMOL_Rhmol06G0201200</name>
</gene>
<dbReference type="EMBL" id="CM046393">
    <property type="protein sequence ID" value="KAI8551633.1"/>
    <property type="molecule type" value="Genomic_DNA"/>
</dbReference>
<name>A0ACC0NGM0_RHOML</name>
<protein>
    <submittedName>
        <fullName evidence="1">Uncharacterized protein</fullName>
    </submittedName>
</protein>
<comment type="caution">
    <text evidence="1">The sequence shown here is derived from an EMBL/GenBank/DDBJ whole genome shotgun (WGS) entry which is preliminary data.</text>
</comment>
<evidence type="ECO:0000313" key="1">
    <source>
        <dbReference type="EMBL" id="KAI8551633.1"/>
    </source>
</evidence>
<organism evidence="1 2">
    <name type="scientific">Rhododendron molle</name>
    <name type="common">Chinese azalea</name>
    <name type="synonym">Azalea mollis</name>
    <dbReference type="NCBI Taxonomy" id="49168"/>
    <lineage>
        <taxon>Eukaryota</taxon>
        <taxon>Viridiplantae</taxon>
        <taxon>Streptophyta</taxon>
        <taxon>Embryophyta</taxon>
        <taxon>Tracheophyta</taxon>
        <taxon>Spermatophyta</taxon>
        <taxon>Magnoliopsida</taxon>
        <taxon>eudicotyledons</taxon>
        <taxon>Gunneridae</taxon>
        <taxon>Pentapetalae</taxon>
        <taxon>asterids</taxon>
        <taxon>Ericales</taxon>
        <taxon>Ericaceae</taxon>
        <taxon>Ericoideae</taxon>
        <taxon>Rhodoreae</taxon>
        <taxon>Rhododendron</taxon>
    </lineage>
</organism>
<keyword evidence="2" id="KW-1185">Reference proteome</keyword>
<dbReference type="Proteomes" id="UP001062846">
    <property type="component" value="Chromosome 6"/>
</dbReference>
<reference evidence="1" key="1">
    <citation type="submission" date="2022-02" db="EMBL/GenBank/DDBJ databases">
        <title>Plant Genome Project.</title>
        <authorList>
            <person name="Zhang R.-G."/>
        </authorList>
    </citation>
    <scope>NUCLEOTIDE SEQUENCE</scope>
    <source>
        <strain evidence="1">AT1</strain>
    </source>
</reference>
<accession>A0ACC0NGM0</accession>
<evidence type="ECO:0000313" key="2">
    <source>
        <dbReference type="Proteomes" id="UP001062846"/>
    </source>
</evidence>
<sequence length="130" mass="15304">MREGDYSRRVPSSHRRYNLSEYKVFVDNLPNSCGIPWFRLVFSQYGPIEDAFLPNRRSRRTGDKFGFVKFRERRGATLAVAKANGKRFGYRSLIVERTRYDGFSNQNRSHRSFSKDDREVGVGRMIIQRS</sequence>
<proteinExistence type="predicted"/>